<keyword evidence="4 10" id="KW-0547">Nucleotide-binding</keyword>
<dbReference type="Gene3D" id="3.90.1860.10">
    <property type="entry name" value="tRNA-splicing ligase RtcB"/>
    <property type="match status" value="1"/>
</dbReference>
<accession>A0A1M5C606</accession>
<dbReference type="OrthoDB" id="9802323at2"/>
<keyword evidence="7 11" id="KW-0464">Manganese</keyword>
<dbReference type="InterPro" id="IPR052915">
    <property type="entry name" value="RtcB-like"/>
</dbReference>
<evidence type="ECO:0000256" key="7">
    <source>
        <dbReference type="ARBA" id="ARBA00023211"/>
    </source>
</evidence>
<evidence type="ECO:0000256" key="1">
    <source>
        <dbReference type="ARBA" id="ARBA00012726"/>
    </source>
</evidence>
<evidence type="ECO:0000256" key="3">
    <source>
        <dbReference type="ARBA" id="ARBA00022723"/>
    </source>
</evidence>
<dbReference type="PANTHER" id="PTHR43749">
    <property type="entry name" value="RNA-SPLICING LIGASE RTCB"/>
    <property type="match status" value="1"/>
</dbReference>
<protein>
    <recommendedName>
        <fullName evidence="1">3'-phosphate/5'-hydroxy nucleic acid ligase</fullName>
        <ecNumber evidence="1">6.5.1.8</ecNumber>
    </recommendedName>
</protein>
<feature type="binding site" evidence="10">
    <location>
        <begin position="303"/>
        <end position="306"/>
    </location>
    <ligand>
        <name>GMP</name>
        <dbReference type="ChEBI" id="CHEBI:58115"/>
    </ligand>
</feature>
<keyword evidence="6 10" id="KW-0342">GTP-binding</keyword>
<evidence type="ECO:0000256" key="9">
    <source>
        <dbReference type="PIRSR" id="PIRSR601233-1"/>
    </source>
</evidence>
<comment type="catalytic activity">
    <reaction evidence="8">
        <text>a 3'-end 3'-phospho-ribonucleotide-RNA + a 5'-end dephospho-ribonucleoside-RNA + GTP = a ribonucleotidyl-ribonucleotide-RNA + GMP + diphosphate</text>
        <dbReference type="Rhea" id="RHEA:68076"/>
        <dbReference type="Rhea" id="RHEA-COMP:10463"/>
        <dbReference type="Rhea" id="RHEA-COMP:13936"/>
        <dbReference type="Rhea" id="RHEA-COMP:17355"/>
        <dbReference type="ChEBI" id="CHEBI:33019"/>
        <dbReference type="ChEBI" id="CHEBI:37565"/>
        <dbReference type="ChEBI" id="CHEBI:58115"/>
        <dbReference type="ChEBI" id="CHEBI:83062"/>
        <dbReference type="ChEBI" id="CHEBI:138284"/>
        <dbReference type="ChEBI" id="CHEBI:173118"/>
        <dbReference type="EC" id="6.5.1.8"/>
    </reaction>
</comment>
<feature type="binding site" evidence="10">
    <location>
        <position position="310"/>
    </location>
    <ligand>
        <name>GMP</name>
        <dbReference type="ChEBI" id="CHEBI:58115"/>
    </ligand>
</feature>
<feature type="binding site" evidence="10">
    <location>
        <begin position="271"/>
        <end position="272"/>
    </location>
    <ligand>
        <name>GMP</name>
        <dbReference type="ChEBI" id="CHEBI:58115"/>
    </ligand>
</feature>
<feature type="binding site" evidence="10">
    <location>
        <position position="401"/>
    </location>
    <ligand>
        <name>GMP</name>
        <dbReference type="ChEBI" id="CHEBI:58115"/>
    </ligand>
</feature>
<feature type="binding site" evidence="11">
    <location>
        <position position="163"/>
    </location>
    <ligand>
        <name>Mn(2+)</name>
        <dbReference type="ChEBI" id="CHEBI:29035"/>
        <label>1</label>
    </ligand>
</feature>
<keyword evidence="13" id="KW-1185">Reference proteome</keyword>
<dbReference type="Pfam" id="PF01139">
    <property type="entry name" value="RtcB"/>
    <property type="match status" value="1"/>
</dbReference>
<dbReference type="RefSeq" id="WP_073240010.1">
    <property type="nucleotide sequence ID" value="NZ_FQUY01000028.1"/>
</dbReference>
<sequence>MFVINNQPGQLIPVKVWLNDISQLEEECLQQALNLSKLPFAFRHIALMPDTHAGFGMPIGGVLAADNVVIPNAVGVDIGCGMCFAETDIPKTELTKEDLQHLVGQIMRNIPTGFNHHKSKQTSQALDSFVKQINAAEFYKPWELVKEIDSGYYQIGTLGGGNHFIEIQADERGMVCVMLHSGSRNFGLKIARHFNEVAKRLNEQWQSPVPKQYDLAFLPLDTPEGNAYMVWMDVALQFAMENRRKMMDIVMNALQKRRPGVRFSNTINAHHNYAALENHFGREVMVHRKGAIRARQGELGIIPGAMGTYSYIVEGLGNEESFHSCSHGAGRTMSRKKAVATIPVDKTMEDLKQLGVVLGKNKKGDISEESRFAYKDIDFVISQELDLIRPVKKLMTMAVIKG</sequence>
<dbReference type="EC" id="6.5.1.8" evidence="1"/>
<dbReference type="GO" id="GO:0030145">
    <property type="term" value="F:manganese ion binding"/>
    <property type="evidence" value="ECO:0007669"/>
    <property type="project" value="TreeGrafter"/>
</dbReference>
<feature type="binding site" evidence="11">
    <location>
        <position position="271"/>
    </location>
    <ligand>
        <name>Mn(2+)</name>
        <dbReference type="ChEBI" id="CHEBI:29035"/>
        <label>2</label>
    </ligand>
</feature>
<dbReference type="GO" id="GO:0006281">
    <property type="term" value="P:DNA repair"/>
    <property type="evidence" value="ECO:0007669"/>
    <property type="project" value="TreeGrafter"/>
</dbReference>
<name>A0A1M5C606_9FIRM</name>
<comment type="cofactor">
    <cofactor evidence="11">
        <name>Mn(2+)</name>
        <dbReference type="ChEBI" id="CHEBI:29035"/>
    </cofactor>
    <text evidence="11">Binds 2 manganese ions per subunit.</text>
</comment>
<keyword evidence="2 12" id="KW-0436">Ligase</keyword>
<dbReference type="GO" id="GO:0042245">
    <property type="term" value="P:RNA repair"/>
    <property type="evidence" value="ECO:0007669"/>
    <property type="project" value="UniProtKB-KW"/>
</dbReference>
<dbReference type="InterPro" id="IPR036025">
    <property type="entry name" value="RtcB-like_sf"/>
</dbReference>
<dbReference type="STRING" id="1121429.SAMN02745133_02817"/>
<dbReference type="GO" id="GO:0003909">
    <property type="term" value="F:DNA ligase activity"/>
    <property type="evidence" value="ECO:0007669"/>
    <property type="project" value="TreeGrafter"/>
</dbReference>
<evidence type="ECO:0000256" key="11">
    <source>
        <dbReference type="PIRSR" id="PIRSR601233-3"/>
    </source>
</evidence>
<dbReference type="EMBL" id="FQUY01000028">
    <property type="protein sequence ID" value="SHF50110.1"/>
    <property type="molecule type" value="Genomic_DNA"/>
</dbReference>
<dbReference type="Proteomes" id="UP000184148">
    <property type="component" value="Unassembled WGS sequence"/>
</dbReference>
<feature type="binding site" evidence="10">
    <location>
        <begin position="327"/>
        <end position="330"/>
    </location>
    <ligand>
        <name>GMP</name>
        <dbReference type="ChEBI" id="CHEBI:58115"/>
    </ligand>
</feature>
<evidence type="ECO:0000313" key="13">
    <source>
        <dbReference type="Proteomes" id="UP000184148"/>
    </source>
</evidence>
<dbReference type="SUPFAM" id="SSF103365">
    <property type="entry name" value="Hypothetical protein PH1602"/>
    <property type="match status" value="1"/>
</dbReference>
<feature type="binding site" evidence="11">
    <location>
        <position position="180"/>
    </location>
    <ligand>
        <name>Mn(2+)</name>
        <dbReference type="ChEBI" id="CHEBI:29035"/>
        <label>2</label>
    </ligand>
</feature>
<dbReference type="InterPro" id="IPR001233">
    <property type="entry name" value="RtcB"/>
</dbReference>
<feature type="active site" description="GMP-histidine intermediate" evidence="9">
    <location>
        <position position="327"/>
    </location>
</feature>
<evidence type="ECO:0000256" key="8">
    <source>
        <dbReference type="ARBA" id="ARBA00047746"/>
    </source>
</evidence>
<evidence type="ECO:0000256" key="5">
    <source>
        <dbReference type="ARBA" id="ARBA00022800"/>
    </source>
</evidence>
<proteinExistence type="predicted"/>
<dbReference type="GO" id="GO:0006396">
    <property type="term" value="P:RNA processing"/>
    <property type="evidence" value="ECO:0007669"/>
    <property type="project" value="InterPro"/>
</dbReference>
<dbReference type="AlphaFoldDB" id="A0A1M5C606"/>
<evidence type="ECO:0000256" key="6">
    <source>
        <dbReference type="ARBA" id="ARBA00023134"/>
    </source>
</evidence>
<keyword evidence="5" id="KW-0692">RNA repair</keyword>
<feature type="binding site" evidence="11">
    <location>
        <position position="77"/>
    </location>
    <ligand>
        <name>Mn(2+)</name>
        <dbReference type="ChEBI" id="CHEBI:29035"/>
        <label>1</label>
    </ligand>
</feature>
<evidence type="ECO:0000256" key="10">
    <source>
        <dbReference type="PIRSR" id="PIRSR601233-2"/>
    </source>
</evidence>
<evidence type="ECO:0000313" key="12">
    <source>
        <dbReference type="EMBL" id="SHF50110.1"/>
    </source>
</evidence>
<gene>
    <name evidence="12" type="ORF">SAMN02745133_02817</name>
</gene>
<evidence type="ECO:0000256" key="2">
    <source>
        <dbReference type="ARBA" id="ARBA00022598"/>
    </source>
</evidence>
<organism evidence="12 13">
    <name type="scientific">Desulforamulus putei DSM 12395</name>
    <dbReference type="NCBI Taxonomy" id="1121429"/>
    <lineage>
        <taxon>Bacteria</taxon>
        <taxon>Bacillati</taxon>
        <taxon>Bacillota</taxon>
        <taxon>Clostridia</taxon>
        <taxon>Eubacteriales</taxon>
        <taxon>Peptococcaceae</taxon>
        <taxon>Desulforamulus</taxon>
    </lineage>
</organism>
<keyword evidence="3 11" id="KW-0479">Metal-binding</keyword>
<evidence type="ECO:0000256" key="4">
    <source>
        <dbReference type="ARBA" id="ARBA00022741"/>
    </source>
</evidence>
<dbReference type="PANTHER" id="PTHR43749:SF2">
    <property type="entry name" value="RNA-SPLICING LIGASE RTCB"/>
    <property type="match status" value="1"/>
</dbReference>
<reference evidence="13" key="1">
    <citation type="submission" date="2016-11" db="EMBL/GenBank/DDBJ databases">
        <authorList>
            <person name="Varghese N."/>
            <person name="Submissions S."/>
        </authorList>
    </citation>
    <scope>NUCLEOTIDE SEQUENCE [LARGE SCALE GENOMIC DNA]</scope>
    <source>
        <strain evidence="13">DSM 12395</strain>
    </source>
</reference>
<dbReference type="GO" id="GO:0170057">
    <property type="term" value="F:RNA ligase (GTP) activity"/>
    <property type="evidence" value="ECO:0007669"/>
    <property type="project" value="UniProtKB-EC"/>
</dbReference>
<dbReference type="GO" id="GO:0005525">
    <property type="term" value="F:GTP binding"/>
    <property type="evidence" value="ECO:0007669"/>
    <property type="project" value="UniProtKB-KW"/>
</dbReference>
<feature type="binding site" evidence="10">
    <location>
        <begin position="162"/>
        <end position="166"/>
    </location>
    <ligand>
        <name>GMP</name>
        <dbReference type="ChEBI" id="CHEBI:58115"/>
    </ligand>
</feature>